<keyword evidence="2" id="KW-1185">Reference proteome</keyword>
<name>A0AAV4F4B9_9GAST</name>
<dbReference type="EMBL" id="BMAT01007633">
    <property type="protein sequence ID" value="GFR68052.1"/>
    <property type="molecule type" value="Genomic_DNA"/>
</dbReference>
<comment type="caution">
    <text evidence="1">The sequence shown here is derived from an EMBL/GenBank/DDBJ whole genome shotgun (WGS) entry which is preliminary data.</text>
</comment>
<reference evidence="1 2" key="1">
    <citation type="journal article" date="2021" name="Elife">
        <title>Chloroplast acquisition without the gene transfer in kleptoplastic sea slugs, Plakobranchus ocellatus.</title>
        <authorList>
            <person name="Maeda T."/>
            <person name="Takahashi S."/>
            <person name="Yoshida T."/>
            <person name="Shimamura S."/>
            <person name="Takaki Y."/>
            <person name="Nagai Y."/>
            <person name="Toyoda A."/>
            <person name="Suzuki Y."/>
            <person name="Arimoto A."/>
            <person name="Ishii H."/>
            <person name="Satoh N."/>
            <person name="Nishiyama T."/>
            <person name="Hasebe M."/>
            <person name="Maruyama T."/>
            <person name="Minagawa J."/>
            <person name="Obokata J."/>
            <person name="Shigenobu S."/>
        </authorList>
    </citation>
    <scope>NUCLEOTIDE SEQUENCE [LARGE SCALE GENOMIC DNA]</scope>
</reference>
<evidence type="ECO:0000313" key="2">
    <source>
        <dbReference type="Proteomes" id="UP000762676"/>
    </source>
</evidence>
<proteinExistence type="predicted"/>
<evidence type="ECO:0000313" key="1">
    <source>
        <dbReference type="EMBL" id="GFR68052.1"/>
    </source>
</evidence>
<dbReference type="AlphaFoldDB" id="A0AAV4F4B9"/>
<accession>A0AAV4F4B9</accession>
<sequence>MKLFPPGLITSGISSILELTSSLCHVQVTLPPEILMTRVAVVLCLVAMLVASAWRDRCGSFADQHSVDLNSTDGDAAQQTALALARSSWIG</sequence>
<organism evidence="1 2">
    <name type="scientific">Elysia marginata</name>
    <dbReference type="NCBI Taxonomy" id="1093978"/>
    <lineage>
        <taxon>Eukaryota</taxon>
        <taxon>Metazoa</taxon>
        <taxon>Spiralia</taxon>
        <taxon>Lophotrochozoa</taxon>
        <taxon>Mollusca</taxon>
        <taxon>Gastropoda</taxon>
        <taxon>Heterobranchia</taxon>
        <taxon>Euthyneura</taxon>
        <taxon>Panpulmonata</taxon>
        <taxon>Sacoglossa</taxon>
        <taxon>Placobranchoidea</taxon>
        <taxon>Plakobranchidae</taxon>
        <taxon>Elysia</taxon>
    </lineage>
</organism>
<dbReference type="Proteomes" id="UP000762676">
    <property type="component" value="Unassembled WGS sequence"/>
</dbReference>
<gene>
    <name evidence="1" type="ORF">ElyMa_003721500</name>
</gene>
<protein>
    <submittedName>
        <fullName evidence="1">Uncharacterized protein</fullName>
    </submittedName>
</protein>